<dbReference type="HOGENOM" id="CLU_008466_1_0_10"/>
<dbReference type="SMART" id="SM00490">
    <property type="entry name" value="HELICc"/>
    <property type="match status" value="1"/>
</dbReference>
<keyword evidence="4" id="KW-0347">Helicase</keyword>
<dbReference type="InterPro" id="IPR027417">
    <property type="entry name" value="P-loop_NTPase"/>
</dbReference>
<proteinExistence type="predicted"/>
<feature type="domain" description="Helicase C-terminal" evidence="3">
    <location>
        <begin position="694"/>
        <end position="878"/>
    </location>
</feature>
<name>D2QPB4_SPILD</name>
<evidence type="ECO:0000259" key="2">
    <source>
        <dbReference type="PROSITE" id="PS51192"/>
    </source>
</evidence>
<dbReference type="AlphaFoldDB" id="D2QPB4"/>
<dbReference type="PROSITE" id="PS51194">
    <property type="entry name" value="HELICASE_CTER"/>
    <property type="match status" value="1"/>
</dbReference>
<evidence type="ECO:0000313" key="5">
    <source>
        <dbReference type="Proteomes" id="UP000002028"/>
    </source>
</evidence>
<dbReference type="PROSITE" id="PS51192">
    <property type="entry name" value="HELICASE_ATP_BIND_1"/>
    <property type="match status" value="1"/>
</dbReference>
<dbReference type="Gene3D" id="3.40.50.300">
    <property type="entry name" value="P-loop containing nucleotide triphosphate hydrolases"/>
    <property type="match status" value="1"/>
</dbReference>
<dbReference type="Gene3D" id="3.40.50.10810">
    <property type="entry name" value="Tandem AAA-ATPase domain"/>
    <property type="match status" value="2"/>
</dbReference>
<protein>
    <submittedName>
        <fullName evidence="4">Helicase domain protein</fullName>
    </submittedName>
</protein>
<dbReference type="InterPro" id="IPR038718">
    <property type="entry name" value="SNF2-like_sf"/>
</dbReference>
<dbReference type="CDD" id="cd09178">
    <property type="entry name" value="PLDc_N_Snf2_like"/>
    <property type="match status" value="1"/>
</dbReference>
<keyword evidence="4" id="KW-0067">ATP-binding</keyword>
<dbReference type="SMART" id="SM00487">
    <property type="entry name" value="DEXDc"/>
    <property type="match status" value="1"/>
</dbReference>
<reference evidence="4 5" key="1">
    <citation type="journal article" date="2010" name="Stand. Genomic Sci.">
        <title>Complete genome sequence of Spirosoma linguale type strain (1).</title>
        <authorList>
            <person name="Lail K."/>
            <person name="Sikorski J."/>
            <person name="Saunders E."/>
            <person name="Lapidus A."/>
            <person name="Glavina Del Rio T."/>
            <person name="Copeland A."/>
            <person name="Tice H."/>
            <person name="Cheng J.-F."/>
            <person name="Lucas S."/>
            <person name="Nolan M."/>
            <person name="Bruce D."/>
            <person name="Goodwin L."/>
            <person name="Pitluck S."/>
            <person name="Ivanova N."/>
            <person name="Mavromatis K."/>
            <person name="Ovchinnikova G."/>
            <person name="Pati A."/>
            <person name="Chen A."/>
            <person name="Palaniappan K."/>
            <person name="Land M."/>
            <person name="Hauser L."/>
            <person name="Chang Y.-J."/>
            <person name="Jeffries C.D."/>
            <person name="Chain P."/>
            <person name="Brettin T."/>
            <person name="Detter J.C."/>
            <person name="Schuetze A."/>
            <person name="Rohde M."/>
            <person name="Tindall B.J."/>
            <person name="Goeker M."/>
            <person name="Bristow J."/>
            <person name="Eisen J.A."/>
            <person name="Markowitz V."/>
            <person name="Hugenholtz P."/>
            <person name="Kyrpides N.C."/>
            <person name="Klenk H.-P."/>
            <person name="Chen F."/>
        </authorList>
    </citation>
    <scope>NUCLEOTIDE SEQUENCE [LARGE SCALE GENOMIC DNA]</scope>
    <source>
        <strain evidence="5">ATCC 33905 / DSM 74 / LMG 10896 / Claus 1</strain>
    </source>
</reference>
<feature type="domain" description="Helicase ATP-binding" evidence="2">
    <location>
        <begin position="284"/>
        <end position="437"/>
    </location>
</feature>
<organism evidence="4 5">
    <name type="scientific">Spirosoma linguale (strain ATCC 33905 / DSM 74 / LMG 10896 / Claus 1)</name>
    <dbReference type="NCBI Taxonomy" id="504472"/>
    <lineage>
        <taxon>Bacteria</taxon>
        <taxon>Pseudomonadati</taxon>
        <taxon>Bacteroidota</taxon>
        <taxon>Cytophagia</taxon>
        <taxon>Cytophagales</taxon>
        <taxon>Cytophagaceae</taxon>
        <taxon>Spirosoma</taxon>
    </lineage>
</organism>
<dbReference type="Proteomes" id="UP000002028">
    <property type="component" value="Chromosome"/>
</dbReference>
<dbReference type="CDD" id="cd18793">
    <property type="entry name" value="SF2_C_SNF"/>
    <property type="match status" value="1"/>
</dbReference>
<dbReference type="InterPro" id="IPR049730">
    <property type="entry name" value="SNF2/RAD54-like_C"/>
</dbReference>
<dbReference type="EMBL" id="CP001769">
    <property type="protein sequence ID" value="ADB39422.1"/>
    <property type="molecule type" value="Genomic_DNA"/>
</dbReference>
<dbReference type="Pfam" id="PF13091">
    <property type="entry name" value="PLDc_2"/>
    <property type="match status" value="1"/>
</dbReference>
<keyword evidence="4" id="KW-0547">Nucleotide-binding</keyword>
<dbReference type="InterPro" id="IPR025202">
    <property type="entry name" value="PLD-like_dom"/>
</dbReference>
<dbReference type="GO" id="GO:0016787">
    <property type="term" value="F:hydrolase activity"/>
    <property type="evidence" value="ECO:0007669"/>
    <property type="project" value="UniProtKB-KW"/>
</dbReference>
<dbReference type="Pfam" id="PF00271">
    <property type="entry name" value="Helicase_C"/>
    <property type="match status" value="1"/>
</dbReference>
<dbReference type="SUPFAM" id="SSF56024">
    <property type="entry name" value="Phospholipase D/nuclease"/>
    <property type="match status" value="1"/>
</dbReference>
<evidence type="ECO:0000313" key="4">
    <source>
        <dbReference type="EMBL" id="ADB39422.1"/>
    </source>
</evidence>
<dbReference type="KEGG" id="sli:Slin_3414"/>
<dbReference type="STRING" id="504472.Slin_3414"/>
<dbReference type="PANTHER" id="PTHR45766">
    <property type="entry name" value="DNA ANNEALING HELICASE AND ENDONUCLEASE ZRANB3 FAMILY MEMBER"/>
    <property type="match status" value="1"/>
</dbReference>
<evidence type="ECO:0000259" key="3">
    <source>
        <dbReference type="PROSITE" id="PS51194"/>
    </source>
</evidence>
<dbReference type="eggNOG" id="COG0553">
    <property type="taxonomic scope" value="Bacteria"/>
</dbReference>
<dbReference type="eggNOG" id="COG3886">
    <property type="taxonomic scope" value="Bacteria"/>
</dbReference>
<accession>D2QPB4</accession>
<dbReference type="GO" id="GO:0004386">
    <property type="term" value="F:helicase activity"/>
    <property type="evidence" value="ECO:0007669"/>
    <property type="project" value="UniProtKB-KW"/>
</dbReference>
<keyword evidence="1" id="KW-0378">Hydrolase</keyword>
<keyword evidence="5" id="KW-1185">Reference proteome</keyword>
<evidence type="ECO:0000256" key="1">
    <source>
        <dbReference type="ARBA" id="ARBA00022801"/>
    </source>
</evidence>
<dbReference type="InterPro" id="IPR014001">
    <property type="entry name" value="Helicase_ATP-bd"/>
</dbReference>
<dbReference type="PANTHER" id="PTHR45766:SF6">
    <property type="entry name" value="SWI_SNF-RELATED MATRIX-ASSOCIATED ACTIN-DEPENDENT REGULATOR OF CHROMATIN SUBFAMILY A-LIKE PROTEIN 1"/>
    <property type="match status" value="1"/>
</dbReference>
<dbReference type="SUPFAM" id="SSF52540">
    <property type="entry name" value="P-loop containing nucleoside triphosphate hydrolases"/>
    <property type="match status" value="1"/>
</dbReference>
<dbReference type="InterPro" id="IPR001650">
    <property type="entry name" value="Helicase_C-like"/>
</dbReference>
<sequence length="1127" mass="130213">MDVRVILPYFIDLNNKVPTNSTDRMQTKFFTNDDSNSLLAKIEGIFKHRNIHFFDALVGYFYASGYFRIRPYIERAAEVRVLVGINVDKMVFEASKQGVLFSADAYKSQEDFFESAKKNIQQAKYSKAVEDGMLGMIDDIVSGKLQIRVHPKQNIHAKVYVFREQVRHDHGYGSVITGSSNLTEPGLERNFEFNVELRENGDIDFATETFERLWSESVPVSEEFITRLKSETFLNDQFTPYEVYLKFLIEYFGKSIDYDPNSETDLPKGFLPLVYQRDAVNDGYNKMEKHGGFFLSDVVGLGKTIIATRIAKKFYFKNGFPEHRSRTLIVVPPALKVNWEETIEKFSLDGVHIITNGSLHKVRNPNQYDLIIVDEAHKFRSDTAEAYNDLQKICKTPTRRRRQDGTAYPKRVMLVSATPLNNYPQDIANLVYLFQDSKDSTLEIGNLQHFFRQHIDAYRRLKQEPDMQKVNAGVRQIYEQIRVKVIEPLTVRRTRTDLKLHHQYRDDLTAQKIEFPDVRKPEKILYQLAPHLEALYDQTIRHLTHPTEGLTYNRYRAIGALKPHKKQKYKKADMISTQLAKIMKTMLVKRIDSSFFAFRQSIRRFCEANEAMVKMFDTGRVFIAPNLPVSDMINDGREDELFDLVTTLMDLDPTIDICVPDDFEPGFYEGLIRDQQVLNALSKTWDDLGDEDPKLDTFVEYIQKTLFGPENREKKLVVFSESKETTEYVARRLREAIDRLGLAHRILTVDSHTRKDRMPLIRANFDANLPAEQQVAGESPEHYDIIISTEVLAEGVNLHRANVIVNYDTPWNATRLMQRIGRVNRIGTKAKAVYIYNFFPTAQVDNDIDLQKKAMMKLQAFHAALGEDSQIYSPDEVIESFGLFDKDVDEERDEKLDYLMQIRDLKEKDPDLFKRIKTMPLRARVGRKDRMQHQATITFIRDQKRDAFLYIRAGLDGAGSMAEELTFLETAKRFQCMVHERAVKLHDLHHEQVQMGVDRFQAQVEAEKAQDKKVDVTQGPNEKKALMFLDAFLTLPFISEDEKTLVGLAKDAIRRGRFQNLQRDINKLQKSQTKEKRQAAILLESLMKILHSYPLSQPDEDVSVTPVVPVVVAPTEPAIIISESFSA</sequence>
<dbReference type="Gene3D" id="3.30.870.10">
    <property type="entry name" value="Endonuclease Chain A"/>
    <property type="match status" value="1"/>
</dbReference>
<gene>
    <name evidence="4" type="ordered locus">Slin_3414</name>
</gene>